<evidence type="ECO:0000313" key="1">
    <source>
        <dbReference type="EMBL" id="RCI70933.1"/>
    </source>
</evidence>
<reference evidence="1 2" key="1">
    <citation type="submission" date="2018-07" db="EMBL/GenBank/DDBJ databases">
        <title>Mechanisms of high-level aminoglycoside resistance among Gram-negative pathogens in Brazil.</title>
        <authorList>
            <person name="Ballaben A.S."/>
            <person name="Darini A.L.C."/>
            <person name="Doi Y."/>
        </authorList>
    </citation>
    <scope>NUCLEOTIDE SEQUENCE [LARGE SCALE GENOMIC DNA]</scope>
    <source>
        <strain evidence="1 2">B2-305</strain>
    </source>
</reference>
<name>A0A367M1T4_PSEAI</name>
<gene>
    <name evidence="1" type="ORF">DT376_31850</name>
</gene>
<evidence type="ECO:0000313" key="2">
    <source>
        <dbReference type="Proteomes" id="UP000253594"/>
    </source>
</evidence>
<organism evidence="1 2">
    <name type="scientific">Pseudomonas aeruginosa</name>
    <dbReference type="NCBI Taxonomy" id="287"/>
    <lineage>
        <taxon>Bacteria</taxon>
        <taxon>Pseudomonadati</taxon>
        <taxon>Pseudomonadota</taxon>
        <taxon>Gammaproteobacteria</taxon>
        <taxon>Pseudomonadales</taxon>
        <taxon>Pseudomonadaceae</taxon>
        <taxon>Pseudomonas</taxon>
    </lineage>
</organism>
<dbReference type="Proteomes" id="UP000253594">
    <property type="component" value="Unassembled WGS sequence"/>
</dbReference>
<sequence length="32" mass="3371">MPVTLPRLALLGALLFPVAAAWAAELRLELPG</sequence>
<accession>A0A367M1T4</accession>
<dbReference type="EMBL" id="QORE01001721">
    <property type="protein sequence ID" value="RCI70933.1"/>
    <property type="molecule type" value="Genomic_DNA"/>
</dbReference>
<dbReference type="AlphaFoldDB" id="A0A367M1T4"/>
<protein>
    <submittedName>
        <fullName evidence="1">Cytochrome c</fullName>
    </submittedName>
</protein>
<comment type="caution">
    <text evidence="1">The sequence shown here is derived from an EMBL/GenBank/DDBJ whole genome shotgun (WGS) entry which is preliminary data.</text>
</comment>
<proteinExistence type="predicted"/>
<feature type="non-terminal residue" evidence="1">
    <location>
        <position position="32"/>
    </location>
</feature>